<dbReference type="RefSeq" id="WP_127028257.1">
    <property type="nucleotide sequence ID" value="NZ_RYFG02000108.1"/>
</dbReference>
<dbReference type="SUPFAM" id="SSF53448">
    <property type="entry name" value="Nucleotide-diphospho-sugar transferases"/>
    <property type="match status" value="1"/>
</dbReference>
<organism evidence="2 3">
    <name type="scientific">Candidatus Methylobacter oryzae</name>
    <dbReference type="NCBI Taxonomy" id="2497749"/>
    <lineage>
        <taxon>Bacteria</taxon>
        <taxon>Pseudomonadati</taxon>
        <taxon>Pseudomonadota</taxon>
        <taxon>Gammaproteobacteria</taxon>
        <taxon>Methylococcales</taxon>
        <taxon>Methylococcaceae</taxon>
        <taxon>Methylobacter</taxon>
    </lineage>
</organism>
<evidence type="ECO:0000313" key="3">
    <source>
        <dbReference type="Proteomes" id="UP000733744"/>
    </source>
</evidence>
<sequence>MTQEDAPLISIIIAVFNGAKTLQHCIDSVAQQTYANKELIIIDGGSKDGTVDLLEANRERIGYWVSEPDRGIYNAWNKGLAQAKGEWMCFFGADDFFWDNQVLERMASQLTTIPSDIRIAYGQIMLLNNEGEELYPIGEPWQDAKRRFKQVMSIPHPGLMHRRSLFEQHGNFDESFRIGGDYELLLRELKEADALFVPGIIVGMRQGGLSSSPANSIESMWDIRRAQKMHGLYLPGFSWMTAMIRVYLRLILWNVIGEGATRKLIDLGRRIKGLPPYWTKT</sequence>
<dbReference type="PANTHER" id="PTHR43685:SF11">
    <property type="entry name" value="GLYCOSYLTRANSFERASE TAGX-RELATED"/>
    <property type="match status" value="1"/>
</dbReference>
<dbReference type="InterPro" id="IPR029044">
    <property type="entry name" value="Nucleotide-diphossugar_trans"/>
</dbReference>
<accession>A0ABY3C8P5</accession>
<dbReference type="EMBL" id="RYFG02000108">
    <property type="protein sequence ID" value="TRW92193.1"/>
    <property type="molecule type" value="Genomic_DNA"/>
</dbReference>
<dbReference type="PANTHER" id="PTHR43685">
    <property type="entry name" value="GLYCOSYLTRANSFERASE"/>
    <property type="match status" value="1"/>
</dbReference>
<dbReference type="InterPro" id="IPR050834">
    <property type="entry name" value="Glycosyltransf_2"/>
</dbReference>
<gene>
    <name evidence="2" type="ORF">EKO24_015305</name>
</gene>
<name>A0ABY3C8P5_9GAMM</name>
<evidence type="ECO:0000259" key="1">
    <source>
        <dbReference type="Pfam" id="PF00535"/>
    </source>
</evidence>
<comment type="caution">
    <text evidence="2">The sequence shown here is derived from an EMBL/GenBank/DDBJ whole genome shotgun (WGS) entry which is preliminary data.</text>
</comment>
<keyword evidence="3" id="KW-1185">Reference proteome</keyword>
<dbReference type="Gene3D" id="3.90.550.10">
    <property type="entry name" value="Spore Coat Polysaccharide Biosynthesis Protein SpsA, Chain A"/>
    <property type="match status" value="1"/>
</dbReference>
<dbReference type="Proteomes" id="UP000733744">
    <property type="component" value="Unassembled WGS sequence"/>
</dbReference>
<reference evidence="2 3" key="1">
    <citation type="journal article" date="2019" name="Antonie Van Leeuwenhoek">
        <title>Description of 'Ca. Methylobacter oryzae' KRF1, a novel species from the environmentally important Methylobacter clade 2.</title>
        <authorList>
            <person name="Khatri K."/>
            <person name="Mohite J.A."/>
            <person name="Pandit P.S."/>
            <person name="Bahulikar R."/>
            <person name="Rahalkar M.C."/>
        </authorList>
    </citation>
    <scope>NUCLEOTIDE SEQUENCE [LARGE SCALE GENOMIC DNA]</scope>
    <source>
        <strain evidence="2 3">KRF1</strain>
    </source>
</reference>
<evidence type="ECO:0000313" key="2">
    <source>
        <dbReference type="EMBL" id="TRW92193.1"/>
    </source>
</evidence>
<dbReference type="InterPro" id="IPR001173">
    <property type="entry name" value="Glyco_trans_2-like"/>
</dbReference>
<dbReference type="CDD" id="cd06433">
    <property type="entry name" value="GT_2_WfgS_like"/>
    <property type="match status" value="1"/>
</dbReference>
<protein>
    <submittedName>
        <fullName evidence="2">Glycosyltransferase</fullName>
    </submittedName>
</protein>
<feature type="domain" description="Glycosyltransferase 2-like" evidence="1">
    <location>
        <begin position="10"/>
        <end position="117"/>
    </location>
</feature>
<proteinExistence type="predicted"/>
<dbReference type="Pfam" id="PF00535">
    <property type="entry name" value="Glycos_transf_2"/>
    <property type="match status" value="1"/>
</dbReference>